<evidence type="ECO:0000256" key="2">
    <source>
        <dbReference type="SAM" id="Coils"/>
    </source>
</evidence>
<dbReference type="GO" id="GO:0019905">
    <property type="term" value="F:syntaxin binding"/>
    <property type="evidence" value="ECO:0007669"/>
    <property type="project" value="InterPro"/>
</dbReference>
<dbReference type="EMBL" id="JADGJH010003293">
    <property type="protein sequence ID" value="KAJ3092042.1"/>
    <property type="molecule type" value="Genomic_DNA"/>
</dbReference>
<dbReference type="PANTHER" id="PTHR16127">
    <property type="entry name" value="TAXILIN"/>
    <property type="match status" value="1"/>
</dbReference>
<sequence>MKDKCEALVLSQKQEREELSSKFVSTISELASETTHSTESDLKLATTKPKFKANSNESQKLSPLSTTVTNLHDMNVKEKLMNLVDQWDMREKQFDSVVKANDIEMRLLESKLEMQKQLAGQECDRALHLRSQVASFLSTERDLRRQLQIYVDKFRQVEETLNKSNELFSTFRIEMEAMTTKTKRLETDNITLKSRLEVMNSSMVQVAQERNKMRKMIDAARFGKDKLEALCRALQTERNDLRKQLAKSESEVARIQNEVFELRKEISILHETLSAFEEAVTSTVALPATAVTASTPIQQPASDTGNKNIHQEAVTATTITASAAAPNEQISTSSSRPIFQQKIKGAINGAITVNVNGSKK</sequence>
<keyword evidence="5" id="KW-1185">Reference proteome</keyword>
<organism evidence="4 5">
    <name type="scientific">Physocladia obscura</name>
    <dbReference type="NCBI Taxonomy" id="109957"/>
    <lineage>
        <taxon>Eukaryota</taxon>
        <taxon>Fungi</taxon>
        <taxon>Fungi incertae sedis</taxon>
        <taxon>Chytridiomycota</taxon>
        <taxon>Chytridiomycota incertae sedis</taxon>
        <taxon>Chytridiomycetes</taxon>
        <taxon>Chytridiales</taxon>
        <taxon>Chytriomycetaceae</taxon>
        <taxon>Physocladia</taxon>
    </lineage>
</organism>
<dbReference type="Proteomes" id="UP001211907">
    <property type="component" value="Unassembled WGS sequence"/>
</dbReference>
<dbReference type="Pfam" id="PF09728">
    <property type="entry name" value="Taxilin"/>
    <property type="match status" value="1"/>
</dbReference>
<dbReference type="InterPro" id="IPR026183">
    <property type="entry name" value="Taxilin_fam"/>
</dbReference>
<dbReference type="Gene3D" id="1.20.1170.10">
    <property type="match status" value="1"/>
</dbReference>
<evidence type="ECO:0000313" key="4">
    <source>
        <dbReference type="EMBL" id="KAJ3092042.1"/>
    </source>
</evidence>
<dbReference type="AlphaFoldDB" id="A0AAD5SPV6"/>
<feature type="region of interest" description="Disordered" evidence="3">
    <location>
        <begin position="30"/>
        <end position="61"/>
    </location>
</feature>
<accession>A0AAD5SPV6</accession>
<protein>
    <recommendedName>
        <fullName evidence="6">Alpha-taxilin</fullName>
    </recommendedName>
</protein>
<comment type="caution">
    <text evidence="4">The sequence shown here is derived from an EMBL/GenBank/DDBJ whole genome shotgun (WGS) entry which is preliminary data.</text>
</comment>
<gene>
    <name evidence="4" type="ORF">HK100_007037</name>
</gene>
<name>A0AAD5SPV6_9FUNG</name>
<evidence type="ECO:0000313" key="5">
    <source>
        <dbReference type="Proteomes" id="UP001211907"/>
    </source>
</evidence>
<evidence type="ECO:0000256" key="3">
    <source>
        <dbReference type="SAM" id="MobiDB-lite"/>
    </source>
</evidence>
<evidence type="ECO:0000256" key="1">
    <source>
        <dbReference type="ARBA" id="ARBA00009550"/>
    </source>
</evidence>
<reference evidence="4" key="1">
    <citation type="submission" date="2020-05" db="EMBL/GenBank/DDBJ databases">
        <title>Phylogenomic resolution of chytrid fungi.</title>
        <authorList>
            <person name="Stajich J.E."/>
            <person name="Amses K."/>
            <person name="Simmons R."/>
            <person name="Seto K."/>
            <person name="Myers J."/>
            <person name="Bonds A."/>
            <person name="Quandt C.A."/>
            <person name="Barry K."/>
            <person name="Liu P."/>
            <person name="Grigoriev I."/>
            <person name="Longcore J.E."/>
            <person name="James T.Y."/>
        </authorList>
    </citation>
    <scope>NUCLEOTIDE SEQUENCE</scope>
    <source>
        <strain evidence="4">JEL0513</strain>
    </source>
</reference>
<keyword evidence="2" id="KW-0175">Coiled coil</keyword>
<dbReference type="PANTHER" id="PTHR16127:SF13">
    <property type="entry name" value="GH01188P"/>
    <property type="match status" value="1"/>
</dbReference>
<feature type="coiled-coil region" evidence="2">
    <location>
        <begin position="224"/>
        <end position="265"/>
    </location>
</feature>
<proteinExistence type="inferred from homology"/>
<evidence type="ECO:0008006" key="6">
    <source>
        <dbReference type="Google" id="ProtNLM"/>
    </source>
</evidence>
<comment type="similarity">
    <text evidence="1">Belongs to the taxilin family.</text>
</comment>